<evidence type="ECO:0000256" key="4">
    <source>
        <dbReference type="ARBA" id="ARBA00023125"/>
    </source>
</evidence>
<dbReference type="InterPro" id="IPR058245">
    <property type="entry name" value="NreC/VraR/RcsB-like_REC"/>
</dbReference>
<dbReference type="GO" id="GO:0003677">
    <property type="term" value="F:DNA binding"/>
    <property type="evidence" value="ECO:0007669"/>
    <property type="project" value="UniProtKB-KW"/>
</dbReference>
<comment type="caution">
    <text evidence="8">The sequence shown here is derived from an EMBL/GenBank/DDBJ whole genome shotgun (WGS) entry which is preliminary data.</text>
</comment>
<evidence type="ECO:0000256" key="2">
    <source>
        <dbReference type="ARBA" id="ARBA00023015"/>
    </source>
</evidence>
<keyword evidence="3" id="KW-0731">Sigma factor</keyword>
<feature type="domain" description="Response regulatory" evidence="7">
    <location>
        <begin position="16"/>
        <end position="131"/>
    </location>
</feature>
<dbReference type="InterPro" id="IPR016032">
    <property type="entry name" value="Sig_transdc_resp-reg_C-effctor"/>
</dbReference>
<feature type="modified residue" description="4-aspartylphosphate" evidence="6">
    <location>
        <position position="67"/>
    </location>
</feature>
<dbReference type="InterPro" id="IPR011006">
    <property type="entry name" value="CheY-like_superfamily"/>
</dbReference>
<dbReference type="GO" id="GO:0016987">
    <property type="term" value="F:sigma factor activity"/>
    <property type="evidence" value="ECO:0007669"/>
    <property type="project" value="UniProtKB-KW"/>
</dbReference>
<dbReference type="AlphaFoldDB" id="A0A4Q9GRP5"/>
<dbReference type="EMBL" id="SISG01000001">
    <property type="protein sequence ID" value="TBN56258.1"/>
    <property type="molecule type" value="Genomic_DNA"/>
</dbReference>
<dbReference type="InterPro" id="IPR013249">
    <property type="entry name" value="RNA_pol_sigma70_r4_t2"/>
</dbReference>
<accession>A0A4Q9GRP5</accession>
<evidence type="ECO:0000259" key="7">
    <source>
        <dbReference type="PROSITE" id="PS50110"/>
    </source>
</evidence>
<dbReference type="GO" id="GO:0006352">
    <property type="term" value="P:DNA-templated transcription initiation"/>
    <property type="evidence" value="ECO:0007669"/>
    <property type="project" value="InterPro"/>
</dbReference>
<dbReference type="InterPro" id="IPR001789">
    <property type="entry name" value="Sig_transdc_resp-reg_receiver"/>
</dbReference>
<keyword evidence="9" id="KW-1185">Reference proteome</keyword>
<gene>
    <name evidence="8" type="ORF">EYE40_01965</name>
</gene>
<dbReference type="Proteomes" id="UP000294194">
    <property type="component" value="Unassembled WGS sequence"/>
</dbReference>
<dbReference type="Pfam" id="PF08281">
    <property type="entry name" value="Sigma70_r4_2"/>
    <property type="match status" value="1"/>
</dbReference>
<evidence type="ECO:0000256" key="3">
    <source>
        <dbReference type="ARBA" id="ARBA00023082"/>
    </source>
</evidence>
<dbReference type="PANTHER" id="PTHR43214">
    <property type="entry name" value="TWO-COMPONENT RESPONSE REGULATOR"/>
    <property type="match status" value="1"/>
</dbReference>
<protein>
    <submittedName>
        <fullName evidence="8">Response regulator transcription factor</fullName>
    </submittedName>
</protein>
<dbReference type="RefSeq" id="WP_130980368.1">
    <property type="nucleotide sequence ID" value="NZ_SISG01000001.1"/>
</dbReference>
<dbReference type="PANTHER" id="PTHR43214:SF44">
    <property type="entry name" value="TWO-COMPONENT RESPONSE REGULATOR"/>
    <property type="match status" value="1"/>
</dbReference>
<organism evidence="8 9">
    <name type="scientific">Glaciihabitans arcticus</name>
    <dbReference type="NCBI Taxonomy" id="2668039"/>
    <lineage>
        <taxon>Bacteria</taxon>
        <taxon>Bacillati</taxon>
        <taxon>Actinomycetota</taxon>
        <taxon>Actinomycetes</taxon>
        <taxon>Micrococcales</taxon>
        <taxon>Microbacteriaceae</taxon>
        <taxon>Glaciihabitans</taxon>
    </lineage>
</organism>
<dbReference type="GO" id="GO:0000160">
    <property type="term" value="P:phosphorelay signal transduction system"/>
    <property type="evidence" value="ECO:0007669"/>
    <property type="project" value="InterPro"/>
</dbReference>
<proteinExistence type="inferred from homology"/>
<dbReference type="Gene3D" id="3.40.50.2300">
    <property type="match status" value="1"/>
</dbReference>
<keyword evidence="5" id="KW-0804">Transcription</keyword>
<dbReference type="PROSITE" id="PS50110">
    <property type="entry name" value="RESPONSE_REGULATORY"/>
    <property type="match status" value="1"/>
</dbReference>
<evidence type="ECO:0000256" key="1">
    <source>
        <dbReference type="ARBA" id="ARBA00010641"/>
    </source>
</evidence>
<evidence type="ECO:0000313" key="8">
    <source>
        <dbReference type="EMBL" id="TBN56258.1"/>
    </source>
</evidence>
<dbReference type="InterPro" id="IPR039420">
    <property type="entry name" value="WalR-like"/>
</dbReference>
<dbReference type="SMART" id="SM00448">
    <property type="entry name" value="REC"/>
    <property type="match status" value="1"/>
</dbReference>
<dbReference type="Pfam" id="PF00072">
    <property type="entry name" value="Response_reg"/>
    <property type="match status" value="1"/>
</dbReference>
<evidence type="ECO:0000256" key="5">
    <source>
        <dbReference type="ARBA" id="ARBA00023163"/>
    </source>
</evidence>
<comment type="similarity">
    <text evidence="1">Belongs to the sigma-70 factor family. ECF subfamily.</text>
</comment>
<dbReference type="SUPFAM" id="SSF46894">
    <property type="entry name" value="C-terminal effector domain of the bipartite response regulators"/>
    <property type="match status" value="1"/>
</dbReference>
<evidence type="ECO:0000256" key="6">
    <source>
        <dbReference type="PROSITE-ProRule" id="PRU00169"/>
    </source>
</evidence>
<keyword evidence="2" id="KW-0805">Transcription regulation</keyword>
<keyword evidence="4" id="KW-0238">DNA-binding</keyword>
<sequence>MADTATRSRTRAAALRVAIVDDHQLVLDGLTARLAPRSLGIEVVASVSRWSDLLVHPGFPVDVVVLDLNLDDGIAVDTKIRMLRSAGVSAVVMSRHADSASVHSAMRAGALGFVPKTESSEELILAIRSAGAGERHLSLTLERELEDFAATPDAGLGKQEQRALVLYATGRSIHEVALEMDTTDETIKSYIKRARRKYVAVDIDLSNRVLLRQHALRVGWIAPE</sequence>
<keyword evidence="6" id="KW-0597">Phosphoprotein</keyword>
<dbReference type="CDD" id="cd17535">
    <property type="entry name" value="REC_NarL-like"/>
    <property type="match status" value="1"/>
</dbReference>
<evidence type="ECO:0000313" key="9">
    <source>
        <dbReference type="Proteomes" id="UP000294194"/>
    </source>
</evidence>
<reference evidence="9" key="1">
    <citation type="submission" date="2019-02" db="EMBL/GenBank/DDBJ databases">
        <title>Glaciihabitans arcticus sp. nov., a psychrotolerant bacterium isolated from polar soil.</title>
        <authorList>
            <person name="Dahal R.H."/>
        </authorList>
    </citation>
    <scope>NUCLEOTIDE SEQUENCE [LARGE SCALE GENOMIC DNA]</scope>
    <source>
        <strain evidence="9">RP-3-7</strain>
    </source>
</reference>
<name>A0A4Q9GRP5_9MICO</name>
<dbReference type="SUPFAM" id="SSF52172">
    <property type="entry name" value="CheY-like"/>
    <property type="match status" value="1"/>
</dbReference>